<dbReference type="InterPro" id="IPR016379">
    <property type="entry name" value="T3SS_Ca_resp_chp_LcrH/SycD_sub"/>
</dbReference>
<keyword evidence="2" id="KW-0143">Chaperone</keyword>
<evidence type="ECO:0000256" key="2">
    <source>
        <dbReference type="ARBA" id="ARBA00023186"/>
    </source>
</evidence>
<dbReference type="RefSeq" id="WP_345194064.1">
    <property type="nucleotide sequence ID" value="NZ_BAABFL010000074.1"/>
</dbReference>
<sequence length="160" mass="17994">METEQQDFSAGDYEGMLSDFLSRGGTFKDLKDMSEDSMEAIYSVAYNLYEGGKYDDAIKVFQFLCFYDHYCKKYFLGLGACLLMQKEYDRAIEVFGYVCAIDTSDPQAMLYIGDCHLAAGDSEAACVAYQAAVDWAGDQAQWRDEKQRAQGILDSLKDGE</sequence>
<dbReference type="Pfam" id="PF14559">
    <property type="entry name" value="TPR_19"/>
    <property type="match status" value="1"/>
</dbReference>
<dbReference type="EMBL" id="BAABFL010000074">
    <property type="protein sequence ID" value="GAA4648420.1"/>
    <property type="molecule type" value="Genomic_DNA"/>
</dbReference>
<dbReference type="Pfam" id="PF07720">
    <property type="entry name" value="TPR_3"/>
    <property type="match status" value="1"/>
</dbReference>
<dbReference type="PIRSF" id="PIRSF003165">
    <property type="entry name" value="Chaperone_SicA"/>
    <property type="match status" value="1"/>
</dbReference>
<evidence type="ECO:0000256" key="1">
    <source>
        <dbReference type="ARBA" id="ARBA00010244"/>
    </source>
</evidence>
<reference evidence="4" key="1">
    <citation type="journal article" date="2019" name="Int. J. Syst. Evol. Microbiol.">
        <title>The Global Catalogue of Microorganisms (GCM) 10K type strain sequencing project: providing services to taxonomists for standard genome sequencing and annotation.</title>
        <authorList>
            <consortium name="The Broad Institute Genomics Platform"/>
            <consortium name="The Broad Institute Genome Sequencing Center for Infectious Disease"/>
            <person name="Wu L."/>
            <person name="Ma J."/>
        </authorList>
    </citation>
    <scope>NUCLEOTIDE SEQUENCE [LARGE SCALE GENOMIC DNA]</scope>
    <source>
        <strain evidence="4">JCM 17805</strain>
    </source>
</reference>
<dbReference type="InterPro" id="IPR011716">
    <property type="entry name" value="TPR-3"/>
</dbReference>
<dbReference type="InterPro" id="IPR005415">
    <property type="entry name" value="T3SS_Ca_resp_chp_LcrH/SycD"/>
</dbReference>
<dbReference type="InterPro" id="IPR011990">
    <property type="entry name" value="TPR-like_helical_dom_sf"/>
</dbReference>
<gene>
    <name evidence="3" type="primary">lcrH</name>
    <name evidence="3" type="ORF">GCM10023116_06890</name>
</gene>
<name>A0ABP8UX50_9GAMM</name>
<evidence type="ECO:0000313" key="4">
    <source>
        <dbReference type="Proteomes" id="UP001500604"/>
    </source>
</evidence>
<dbReference type="Proteomes" id="UP001500604">
    <property type="component" value="Unassembled WGS sequence"/>
</dbReference>
<dbReference type="Gene3D" id="1.25.40.10">
    <property type="entry name" value="Tetratricopeptide repeat domain"/>
    <property type="match status" value="1"/>
</dbReference>
<dbReference type="PRINTS" id="PR01595">
    <property type="entry name" value="SYCDCHAPRONE"/>
</dbReference>
<evidence type="ECO:0000313" key="3">
    <source>
        <dbReference type="EMBL" id="GAA4648420.1"/>
    </source>
</evidence>
<comment type="caution">
    <text evidence="3">The sequence shown here is derived from an EMBL/GenBank/DDBJ whole genome shotgun (WGS) entry which is preliminary data.</text>
</comment>
<dbReference type="NCBIfam" id="TIGR02552">
    <property type="entry name" value="LcrH_SycD"/>
    <property type="match status" value="1"/>
</dbReference>
<dbReference type="SUPFAM" id="SSF48452">
    <property type="entry name" value="TPR-like"/>
    <property type="match status" value="1"/>
</dbReference>
<protein>
    <submittedName>
        <fullName evidence="3">Type III secretion system chaperone SycD/LcrH</fullName>
    </submittedName>
</protein>
<proteinExistence type="inferred from homology"/>
<comment type="similarity">
    <text evidence="1">Belongs to the LcrH/SycD chaperone family.</text>
</comment>
<keyword evidence="4" id="KW-1185">Reference proteome</keyword>
<organism evidence="3 4">
    <name type="scientific">Kistimonas scapharcae</name>
    <dbReference type="NCBI Taxonomy" id="1036133"/>
    <lineage>
        <taxon>Bacteria</taxon>
        <taxon>Pseudomonadati</taxon>
        <taxon>Pseudomonadota</taxon>
        <taxon>Gammaproteobacteria</taxon>
        <taxon>Oceanospirillales</taxon>
        <taxon>Endozoicomonadaceae</taxon>
        <taxon>Kistimonas</taxon>
    </lineage>
</organism>
<accession>A0ABP8UX50</accession>